<evidence type="ECO:0000256" key="1">
    <source>
        <dbReference type="SAM" id="Phobius"/>
    </source>
</evidence>
<keyword evidence="1" id="KW-1133">Transmembrane helix</keyword>
<reference evidence="3" key="1">
    <citation type="submission" date="2017-01" db="EMBL/GenBank/DDBJ databases">
        <authorList>
            <person name="Wang Y."/>
            <person name="White M."/>
            <person name="Kvist S."/>
            <person name="Moncalvo J.-M."/>
        </authorList>
    </citation>
    <scope>NUCLEOTIDE SEQUENCE [LARGE SCALE GENOMIC DNA]</scope>
    <source>
        <strain evidence="3">COL-18-3</strain>
    </source>
</reference>
<evidence type="ECO:0000313" key="3">
    <source>
        <dbReference type="Proteomes" id="UP000188320"/>
    </source>
</evidence>
<keyword evidence="1" id="KW-0812">Transmembrane</keyword>
<comment type="caution">
    <text evidence="2">The sequence shown here is derived from an EMBL/GenBank/DDBJ whole genome shotgun (WGS) entry which is preliminary data.</text>
</comment>
<name>A0A1R1PMR4_ZANCU</name>
<feature type="transmembrane region" description="Helical" evidence="1">
    <location>
        <begin position="104"/>
        <end position="127"/>
    </location>
</feature>
<gene>
    <name evidence="2" type="ORF">AX774_g4275</name>
</gene>
<dbReference type="AlphaFoldDB" id="A0A1R1PMR4"/>
<protein>
    <submittedName>
        <fullName evidence="2">Uncharacterized protein</fullName>
    </submittedName>
</protein>
<proteinExistence type="predicted"/>
<dbReference type="Proteomes" id="UP000188320">
    <property type="component" value="Unassembled WGS sequence"/>
</dbReference>
<evidence type="ECO:0000313" key="2">
    <source>
        <dbReference type="EMBL" id="OMH82249.1"/>
    </source>
</evidence>
<keyword evidence="1" id="KW-0472">Membrane</keyword>
<organism evidence="2 3">
    <name type="scientific">Zancudomyces culisetae</name>
    <name type="common">Gut fungus</name>
    <name type="synonym">Smittium culisetae</name>
    <dbReference type="NCBI Taxonomy" id="1213189"/>
    <lineage>
        <taxon>Eukaryota</taxon>
        <taxon>Fungi</taxon>
        <taxon>Fungi incertae sedis</taxon>
        <taxon>Zoopagomycota</taxon>
        <taxon>Kickxellomycotina</taxon>
        <taxon>Harpellomycetes</taxon>
        <taxon>Harpellales</taxon>
        <taxon>Legeriomycetaceae</taxon>
        <taxon>Zancudomyces</taxon>
    </lineage>
</organism>
<dbReference type="EMBL" id="LSSK01000708">
    <property type="protein sequence ID" value="OMH82249.1"/>
    <property type="molecule type" value="Genomic_DNA"/>
</dbReference>
<keyword evidence="3" id="KW-1185">Reference proteome</keyword>
<sequence length="136" mass="15400">MDQDIGTLSPRTFGELTESVRQIQIRRSPESMSVDTPSPTGYRDSVSSENILMNIQLHKRSVTETTEQASISLARGESASGITERSHSATHVVSDTNVFMQVSVIFYTTMLNINYVILFLNITMFYFRPKFISFYS</sequence>
<accession>A0A1R1PMR4</accession>